<keyword evidence="3" id="KW-1185">Reference proteome</keyword>
<protein>
    <recommendedName>
        <fullName evidence="1">DUF5777 domain-containing protein</fullName>
    </recommendedName>
</protein>
<gene>
    <name evidence="2" type="ORF">EO244_15025</name>
</gene>
<dbReference type="AlphaFoldDB" id="A0A4Q1JIG1"/>
<dbReference type="RefSeq" id="WP_129255506.1">
    <property type="nucleotide sequence ID" value="NZ_SAXA01000017.1"/>
</dbReference>
<dbReference type="OrthoDB" id="1117410at2"/>
<sequence>MRWTRVFMLIIVNALGILSINAQDYGRLLQQLDTSVIDQHVRVFKSSRLILSQSTVQLSERELQFRISHLFGRISDGIDELYGLDQMYNVDLSLEYGISNSFQVGLARSNDFDKTLQFSFKKAILKQDLSDKPQVSLSYFGSINIKSKDYEVSRSFNDRLDYINQLLLSRKFSDKFSAQIAPSFVYISRPFTGEHPHELFATDLGLSFALTKSTNINLEYMYTFPTFGSDLYDFDRNVLALGVDIETGGHVFQLFITNSTRVQPGSFIQQYNNDGFFRGHLHLGFSIMRSFNL</sequence>
<comment type="caution">
    <text evidence="2">The sequence shown here is derived from an EMBL/GenBank/DDBJ whole genome shotgun (WGS) entry which is preliminary data.</text>
</comment>
<dbReference type="Pfam" id="PF19089">
    <property type="entry name" value="DUF5777"/>
    <property type="match status" value="1"/>
</dbReference>
<reference evidence="2 3" key="1">
    <citation type="submission" date="2019-01" db="EMBL/GenBank/DDBJ databases">
        <title>Ancylomarina salipaludis sp. nov., isolated from a salt marsh.</title>
        <authorList>
            <person name="Yoon J.-H."/>
        </authorList>
    </citation>
    <scope>NUCLEOTIDE SEQUENCE [LARGE SCALE GENOMIC DNA]</scope>
    <source>
        <strain evidence="2 3">SHSM-M15</strain>
    </source>
</reference>
<accession>A0A4Q1JIG1</accession>
<name>A0A4Q1JIG1_9BACT</name>
<evidence type="ECO:0000259" key="1">
    <source>
        <dbReference type="Pfam" id="PF19089"/>
    </source>
</evidence>
<dbReference type="Proteomes" id="UP000289703">
    <property type="component" value="Unassembled WGS sequence"/>
</dbReference>
<organism evidence="2 3">
    <name type="scientific">Ancylomarina salipaludis</name>
    <dbReference type="NCBI Taxonomy" id="2501299"/>
    <lineage>
        <taxon>Bacteria</taxon>
        <taxon>Pseudomonadati</taxon>
        <taxon>Bacteroidota</taxon>
        <taxon>Bacteroidia</taxon>
        <taxon>Marinilabiliales</taxon>
        <taxon>Marinifilaceae</taxon>
        <taxon>Ancylomarina</taxon>
    </lineage>
</organism>
<evidence type="ECO:0000313" key="3">
    <source>
        <dbReference type="Proteomes" id="UP000289703"/>
    </source>
</evidence>
<proteinExistence type="predicted"/>
<feature type="domain" description="DUF5777" evidence="1">
    <location>
        <begin position="44"/>
        <end position="291"/>
    </location>
</feature>
<dbReference type="EMBL" id="SAXA01000017">
    <property type="protein sequence ID" value="RXQ88838.1"/>
    <property type="molecule type" value="Genomic_DNA"/>
</dbReference>
<dbReference type="InterPro" id="IPR045916">
    <property type="entry name" value="DUF5777"/>
</dbReference>
<evidence type="ECO:0000313" key="2">
    <source>
        <dbReference type="EMBL" id="RXQ88838.1"/>
    </source>
</evidence>